<evidence type="ECO:0000256" key="5">
    <source>
        <dbReference type="ARBA" id="ARBA00022695"/>
    </source>
</evidence>
<dbReference type="GO" id="GO:0009435">
    <property type="term" value="P:NAD+ biosynthetic process"/>
    <property type="evidence" value="ECO:0007669"/>
    <property type="project" value="UniProtKB-UniPathway"/>
</dbReference>
<evidence type="ECO:0000256" key="4">
    <source>
        <dbReference type="ARBA" id="ARBA00022679"/>
    </source>
</evidence>
<keyword evidence="4" id="KW-0808">Transferase</keyword>
<accession>A0A1W1BLH5</accession>
<dbReference type="AlphaFoldDB" id="A0A1W1BLH5"/>
<dbReference type="GO" id="GO:0005524">
    <property type="term" value="F:ATP binding"/>
    <property type="evidence" value="ECO:0007669"/>
    <property type="project" value="UniProtKB-KW"/>
</dbReference>
<dbReference type="NCBIfam" id="TIGR00090">
    <property type="entry name" value="rsfS_iojap_ybeB"/>
    <property type="match status" value="1"/>
</dbReference>
<keyword evidence="7" id="KW-0067">ATP-binding</keyword>
<evidence type="ECO:0000256" key="3">
    <source>
        <dbReference type="ARBA" id="ARBA00022642"/>
    </source>
</evidence>
<keyword evidence="6" id="KW-0547">Nucleotide-binding</keyword>
<comment type="similarity">
    <text evidence="2">Belongs to the Iojap/RsfS family.</text>
</comment>
<evidence type="ECO:0000256" key="8">
    <source>
        <dbReference type="ARBA" id="ARBA00023027"/>
    </source>
</evidence>
<organism evidence="10">
    <name type="scientific">hydrothermal vent metagenome</name>
    <dbReference type="NCBI Taxonomy" id="652676"/>
    <lineage>
        <taxon>unclassified sequences</taxon>
        <taxon>metagenomes</taxon>
        <taxon>ecological metagenomes</taxon>
    </lineage>
</organism>
<keyword evidence="5" id="KW-0548">Nucleotidyltransferase</keyword>
<dbReference type="HAMAP" id="MF_00244">
    <property type="entry name" value="NaMN_adenylyltr"/>
    <property type="match status" value="1"/>
</dbReference>
<gene>
    <name evidence="10" type="ORF">MNB_SV-6-898</name>
</gene>
<name>A0A1W1BLH5_9ZZZZ</name>
<evidence type="ECO:0000256" key="7">
    <source>
        <dbReference type="ARBA" id="ARBA00022840"/>
    </source>
</evidence>
<protein>
    <submittedName>
        <fullName evidence="10">Iojap protein</fullName>
    </submittedName>
</protein>
<evidence type="ECO:0000256" key="1">
    <source>
        <dbReference type="ARBA" id="ARBA00004790"/>
    </source>
</evidence>
<reference evidence="10" key="1">
    <citation type="submission" date="2016-10" db="EMBL/GenBank/DDBJ databases">
        <authorList>
            <person name="de Groot N.N."/>
        </authorList>
    </citation>
    <scope>NUCLEOTIDE SEQUENCE</scope>
</reference>
<dbReference type="InterPro" id="IPR004394">
    <property type="entry name" value="Iojap/RsfS/C7orf30"/>
</dbReference>
<dbReference type="Pfam" id="PF02410">
    <property type="entry name" value="RsfS"/>
    <property type="match status" value="1"/>
</dbReference>
<dbReference type="PANTHER" id="PTHR39321">
    <property type="entry name" value="NICOTINATE-NUCLEOTIDE ADENYLYLTRANSFERASE-RELATED"/>
    <property type="match status" value="1"/>
</dbReference>
<dbReference type="NCBIfam" id="TIGR00482">
    <property type="entry name" value="nicotinate (nicotinamide) nucleotide adenylyltransferase"/>
    <property type="match status" value="1"/>
</dbReference>
<dbReference type="SUPFAM" id="SSF81301">
    <property type="entry name" value="Nucleotidyltransferase"/>
    <property type="match status" value="1"/>
</dbReference>
<evidence type="ECO:0000256" key="2">
    <source>
        <dbReference type="ARBA" id="ARBA00010574"/>
    </source>
</evidence>
<keyword evidence="3" id="KW-0662">Pyridine nucleotide biosynthesis</keyword>
<dbReference type="EMBL" id="FPHC01000032">
    <property type="protein sequence ID" value="SFV54378.1"/>
    <property type="molecule type" value="Genomic_DNA"/>
</dbReference>
<dbReference type="Gene3D" id="3.40.50.620">
    <property type="entry name" value="HUPs"/>
    <property type="match status" value="1"/>
</dbReference>
<evidence type="ECO:0000313" key="10">
    <source>
        <dbReference type="EMBL" id="SFV54378.1"/>
    </source>
</evidence>
<feature type="domain" description="Cytidyltransferase-like" evidence="9">
    <location>
        <begin position="34"/>
        <end position="188"/>
    </location>
</feature>
<dbReference type="SUPFAM" id="SSF52374">
    <property type="entry name" value="Nucleotidylyl transferase"/>
    <property type="match status" value="1"/>
</dbReference>
<dbReference type="NCBIfam" id="TIGR00125">
    <property type="entry name" value="cyt_tran_rel"/>
    <property type="match status" value="1"/>
</dbReference>
<dbReference type="Gene3D" id="3.30.460.10">
    <property type="entry name" value="Beta Polymerase, domain 2"/>
    <property type="match status" value="1"/>
</dbReference>
<dbReference type="UniPathway" id="UPA00253"/>
<dbReference type="PANTHER" id="PTHR39321:SF3">
    <property type="entry name" value="PHOSPHOPANTETHEINE ADENYLYLTRANSFERASE"/>
    <property type="match status" value="1"/>
</dbReference>
<dbReference type="CDD" id="cd02165">
    <property type="entry name" value="NMNAT"/>
    <property type="match status" value="1"/>
</dbReference>
<dbReference type="Pfam" id="PF01467">
    <property type="entry name" value="CTP_transf_like"/>
    <property type="match status" value="1"/>
</dbReference>
<dbReference type="HAMAP" id="MF_01477">
    <property type="entry name" value="Iojap_RsfS"/>
    <property type="match status" value="1"/>
</dbReference>
<dbReference type="InterPro" id="IPR004821">
    <property type="entry name" value="Cyt_trans-like"/>
</dbReference>
<comment type="pathway">
    <text evidence="1">Cofactor biosynthesis; NAD(+) biosynthesis.</text>
</comment>
<keyword evidence="8" id="KW-0520">NAD</keyword>
<dbReference type="GO" id="GO:0070566">
    <property type="term" value="F:adenylyltransferase activity"/>
    <property type="evidence" value="ECO:0007669"/>
    <property type="project" value="UniProtKB-ARBA"/>
</dbReference>
<evidence type="ECO:0000259" key="9">
    <source>
        <dbReference type="Pfam" id="PF01467"/>
    </source>
</evidence>
<proteinExistence type="inferred from homology"/>
<dbReference type="InterPro" id="IPR014729">
    <property type="entry name" value="Rossmann-like_a/b/a_fold"/>
</dbReference>
<sequence>MLHWLIYIELSSSLMIKFNIFYCKWGYYLVKIAIFGGSFDPPHIGHQQIVESAVDMLDIDKLLVVPAFLNPFKSSTLASAKQRLAWCHTIFDPIDGVEVCDYEINMGRAVYSSETIEYLSGIYRVAYIIIGADNLHSIHKWNNFKWIDREVTWVVAKRADFSIDREMLSRSILLEMDEDVSSTSIRERRDLSKVDKRIQTEVKNLLQRQNMNIDERVDSIVKILDDKKAEEIEVFNLDDVDYIAKRVIIANSLGGKHTPALFDHLKTGLKPQGEEFLATDESDEWIVADLGDILIHIMTATYRERYSLETFLSELE</sequence>
<evidence type="ECO:0000256" key="6">
    <source>
        <dbReference type="ARBA" id="ARBA00022741"/>
    </source>
</evidence>
<dbReference type="InterPro" id="IPR043519">
    <property type="entry name" value="NT_sf"/>
</dbReference>
<dbReference type="InterPro" id="IPR005248">
    <property type="entry name" value="NadD/NMNAT"/>
</dbReference>